<feature type="domain" description="4Fe-4S ferredoxin-type" evidence="2">
    <location>
        <begin position="320"/>
        <end position="339"/>
    </location>
</feature>
<comment type="caution">
    <text evidence="3">The sequence shown here is derived from an EMBL/GenBank/DDBJ whole genome shotgun (WGS) entry which is preliminary data.</text>
</comment>
<gene>
    <name evidence="3" type="ORF">LSAT_V11C700367040</name>
</gene>
<dbReference type="InterPro" id="IPR011009">
    <property type="entry name" value="Kinase-like_dom_sf"/>
</dbReference>
<evidence type="ECO:0000313" key="3">
    <source>
        <dbReference type="EMBL" id="KAJ0195195.1"/>
    </source>
</evidence>
<dbReference type="PROSITE" id="PS51379">
    <property type="entry name" value="4FE4S_FER_2"/>
    <property type="match status" value="1"/>
</dbReference>
<dbReference type="Gene3D" id="1.10.510.10">
    <property type="entry name" value="Transferase(Phosphotransferase) domain 1"/>
    <property type="match status" value="1"/>
</dbReference>
<reference evidence="3 4" key="1">
    <citation type="journal article" date="2017" name="Nat. Commun.">
        <title>Genome assembly with in vitro proximity ligation data and whole-genome triplication in lettuce.</title>
        <authorList>
            <person name="Reyes-Chin-Wo S."/>
            <person name="Wang Z."/>
            <person name="Yang X."/>
            <person name="Kozik A."/>
            <person name="Arikit S."/>
            <person name="Song C."/>
            <person name="Xia L."/>
            <person name="Froenicke L."/>
            <person name="Lavelle D.O."/>
            <person name="Truco M.J."/>
            <person name="Xia R."/>
            <person name="Zhu S."/>
            <person name="Xu C."/>
            <person name="Xu H."/>
            <person name="Xu X."/>
            <person name="Cox K."/>
            <person name="Korf I."/>
            <person name="Meyers B.C."/>
            <person name="Michelmore R.W."/>
        </authorList>
    </citation>
    <scope>NUCLEOTIDE SEQUENCE [LARGE SCALE GENOMIC DNA]</scope>
    <source>
        <strain evidence="4">cv. Salinas</strain>
        <tissue evidence="3">Seedlings</tissue>
    </source>
</reference>
<feature type="compositionally biased region" description="Low complexity" evidence="1">
    <location>
        <begin position="106"/>
        <end position="117"/>
    </location>
</feature>
<dbReference type="PANTHER" id="PTHR36404">
    <property type="entry name" value="EMBRYO DEFECTIVE 2737"/>
    <property type="match status" value="1"/>
</dbReference>
<dbReference type="InterPro" id="IPR056892">
    <property type="entry name" value="Zf-AtTam37"/>
</dbReference>
<name>A0A9R1UYP4_LACSA</name>
<proteinExistence type="predicted"/>
<feature type="region of interest" description="Disordered" evidence="1">
    <location>
        <begin position="91"/>
        <end position="169"/>
    </location>
</feature>
<dbReference type="EMBL" id="NBSK02000007">
    <property type="protein sequence ID" value="KAJ0195195.1"/>
    <property type="molecule type" value="Genomic_DNA"/>
</dbReference>
<dbReference type="InterPro" id="IPR017896">
    <property type="entry name" value="4Fe4S_Fe-S-bd"/>
</dbReference>
<dbReference type="AlphaFoldDB" id="A0A9R1UYP4"/>
<dbReference type="SUPFAM" id="SSF46934">
    <property type="entry name" value="UBA-like"/>
    <property type="match status" value="1"/>
</dbReference>
<dbReference type="InterPro" id="IPR009060">
    <property type="entry name" value="UBA-like_sf"/>
</dbReference>
<keyword evidence="4" id="KW-1185">Reference proteome</keyword>
<sequence length="542" mass="61052">MKQHMCPHNVVLVWRYMLGRRKLTRYRKPRMEDTPATNIGGDAHQEMIAAFSEITSTTKEEASFFLESHNFDLDSAVSTCFETAAAVKEAPMSALPSRNPNRPSDTHSPSFSPSSSPNTATDKKPSGSRSTGRIRTFSDLNRQGDDSGSDSDEQQKYYTGGEKSGMLVQDPSKVNDVKLHDMSLLWLQTYRNCQTCNGGNALRCTMCRGTGKVIYQVKNYTLRSEKATTEAIADAIAENRAKLVHLPATMDLNVPLPSKDCDSCDGSGVMKCPKCKDKLQVRISADDVLSDPAQRMVYDEIHGYALTAINPFFDDSSPKDHVFVDEFSCIGCKNCANVCGQKLKDHVLLVRLFQPHHTCLRSWNIVLLCPCCQEMSLSWNARLKIALGATQGLAFLRLRKYPAYNQFMTNRTWWTQISMSDFQIMKWKTYLPHLSDTFTRNTKLMSDIDALTCQTTLAVPGLKSKSYAFGVVLLEKLTGMKAYDVQRPIRITRLLANEVQLRNIMDTQLQHNDDCPSMEEIVQVLCRCYEEEIKLVYDVGNL</sequence>
<dbReference type="Gene3D" id="1.10.8.10">
    <property type="entry name" value="DNA helicase RuvA subunit, C-terminal domain"/>
    <property type="match status" value="1"/>
</dbReference>
<feature type="compositionally biased region" description="Polar residues" evidence="1">
    <location>
        <begin position="127"/>
        <end position="141"/>
    </location>
</feature>
<accession>A0A9R1UYP4</accession>
<dbReference type="SUPFAM" id="SSF56112">
    <property type="entry name" value="Protein kinase-like (PK-like)"/>
    <property type="match status" value="1"/>
</dbReference>
<dbReference type="Pfam" id="PF25112">
    <property type="entry name" value="zf-AtTam37"/>
    <property type="match status" value="1"/>
</dbReference>
<dbReference type="PANTHER" id="PTHR36404:SF1">
    <property type="entry name" value="EMBRYO DEFECTIVE 2737"/>
    <property type="match status" value="1"/>
</dbReference>
<dbReference type="Pfam" id="PF14555">
    <property type="entry name" value="UBA_4"/>
    <property type="match status" value="1"/>
</dbReference>
<evidence type="ECO:0000259" key="2">
    <source>
        <dbReference type="PROSITE" id="PS51379"/>
    </source>
</evidence>
<organism evidence="3 4">
    <name type="scientific">Lactuca sativa</name>
    <name type="common">Garden lettuce</name>
    <dbReference type="NCBI Taxonomy" id="4236"/>
    <lineage>
        <taxon>Eukaryota</taxon>
        <taxon>Viridiplantae</taxon>
        <taxon>Streptophyta</taxon>
        <taxon>Embryophyta</taxon>
        <taxon>Tracheophyta</taxon>
        <taxon>Spermatophyta</taxon>
        <taxon>Magnoliopsida</taxon>
        <taxon>eudicotyledons</taxon>
        <taxon>Gunneridae</taxon>
        <taxon>Pentapetalae</taxon>
        <taxon>asterids</taxon>
        <taxon>campanulids</taxon>
        <taxon>Asterales</taxon>
        <taxon>Asteraceae</taxon>
        <taxon>Cichorioideae</taxon>
        <taxon>Cichorieae</taxon>
        <taxon>Lactucinae</taxon>
        <taxon>Lactuca</taxon>
    </lineage>
</organism>
<dbReference type="Proteomes" id="UP000235145">
    <property type="component" value="Unassembled WGS sequence"/>
</dbReference>
<evidence type="ECO:0000313" key="4">
    <source>
        <dbReference type="Proteomes" id="UP000235145"/>
    </source>
</evidence>
<evidence type="ECO:0000256" key="1">
    <source>
        <dbReference type="SAM" id="MobiDB-lite"/>
    </source>
</evidence>
<protein>
    <recommendedName>
        <fullName evidence="2">4Fe-4S ferredoxin-type domain-containing protein</fullName>
    </recommendedName>
</protein>